<evidence type="ECO:0000256" key="4">
    <source>
        <dbReference type="ARBA" id="ARBA00023242"/>
    </source>
</evidence>
<dbReference type="SUPFAM" id="SSF56235">
    <property type="entry name" value="N-terminal nucleophile aminohydrolases (Ntn hydrolases)"/>
    <property type="match status" value="1"/>
</dbReference>
<sequence length="249" mass="26593">MYENHECSYEYHVLCAQLSGGGGPVIVRNMSRLMQSVHPARAGELSTDDVQRQHCRVAAAHRFLKNATYHDVDGVSAAFVLGGVDTTGPHLYAIGQDGSSSKGPFAALGSGSMAALSVLESEYQDGISEEAAMDLVCLAIAAGIDNDLGSGSNIGLCIIRKHTVEYHRSYRQLQLQQPQRTARMPPSSGGGTTDVIKRVRQTRTTAAATSVVRRSVVRPALRTAALQTASTQSQVGGVRLRIDDSIELL</sequence>
<keyword evidence="6" id="KW-1185">Reference proteome</keyword>
<evidence type="ECO:0000256" key="2">
    <source>
        <dbReference type="ARBA" id="ARBA00022698"/>
    </source>
</evidence>
<evidence type="ECO:0000313" key="5">
    <source>
        <dbReference type="EMBL" id="KAG5182811.1"/>
    </source>
</evidence>
<dbReference type="AlphaFoldDB" id="A0A835YWM5"/>
<evidence type="ECO:0000256" key="3">
    <source>
        <dbReference type="ARBA" id="ARBA00022801"/>
    </source>
</evidence>
<organism evidence="5 6">
    <name type="scientific">Tribonema minus</name>
    <dbReference type="NCBI Taxonomy" id="303371"/>
    <lineage>
        <taxon>Eukaryota</taxon>
        <taxon>Sar</taxon>
        <taxon>Stramenopiles</taxon>
        <taxon>Ochrophyta</taxon>
        <taxon>PX clade</taxon>
        <taxon>Xanthophyceae</taxon>
        <taxon>Tribonematales</taxon>
        <taxon>Tribonemataceae</taxon>
        <taxon>Tribonema</taxon>
    </lineage>
</organism>
<dbReference type="GO" id="GO:0004298">
    <property type="term" value="F:threonine-type endopeptidase activity"/>
    <property type="evidence" value="ECO:0007669"/>
    <property type="project" value="UniProtKB-KW"/>
</dbReference>
<accession>A0A835YWM5</accession>
<dbReference type="PANTHER" id="PTHR32194">
    <property type="entry name" value="METALLOPROTEASE TLDD"/>
    <property type="match status" value="1"/>
</dbReference>
<keyword evidence="4" id="KW-0539">Nucleus</keyword>
<dbReference type="GO" id="GO:0005737">
    <property type="term" value="C:cytoplasm"/>
    <property type="evidence" value="ECO:0007669"/>
    <property type="project" value="TreeGrafter"/>
</dbReference>
<dbReference type="OrthoDB" id="429533at2759"/>
<reference evidence="5" key="1">
    <citation type="submission" date="2021-02" db="EMBL/GenBank/DDBJ databases">
        <title>First Annotated Genome of the Yellow-green Alga Tribonema minus.</title>
        <authorList>
            <person name="Mahan K.M."/>
        </authorList>
    </citation>
    <scope>NUCLEOTIDE SEQUENCE</scope>
    <source>
        <strain evidence="5">UTEX B ZZ1240</strain>
    </source>
</reference>
<proteinExistence type="predicted"/>
<keyword evidence="2" id="KW-0888">Threonine protease</keyword>
<dbReference type="Gene3D" id="3.60.20.10">
    <property type="entry name" value="Glutamine Phosphoribosylpyrophosphate, subunit 1, domain 1"/>
    <property type="match status" value="1"/>
</dbReference>
<keyword evidence="3 5" id="KW-0378">Hydrolase</keyword>
<dbReference type="Proteomes" id="UP000664859">
    <property type="component" value="Unassembled WGS sequence"/>
</dbReference>
<gene>
    <name evidence="5" type="ORF">JKP88DRAFT_261021</name>
</gene>
<evidence type="ECO:0000313" key="6">
    <source>
        <dbReference type="Proteomes" id="UP000664859"/>
    </source>
</evidence>
<protein>
    <submittedName>
        <fullName evidence="5">Nucleophile aminohydrolase</fullName>
    </submittedName>
</protein>
<dbReference type="Pfam" id="PF00227">
    <property type="entry name" value="Proteasome"/>
    <property type="match status" value="1"/>
</dbReference>
<dbReference type="PANTHER" id="PTHR32194:SF4">
    <property type="entry name" value="PROTEASOME SUBUNIT BETA TYPE-7"/>
    <property type="match status" value="1"/>
</dbReference>
<dbReference type="GO" id="GO:0051603">
    <property type="term" value="P:proteolysis involved in protein catabolic process"/>
    <property type="evidence" value="ECO:0007669"/>
    <property type="project" value="InterPro"/>
</dbReference>
<dbReference type="InterPro" id="IPR023333">
    <property type="entry name" value="Proteasome_suB-type"/>
</dbReference>
<dbReference type="EMBL" id="JAFCMP010000223">
    <property type="protein sequence ID" value="KAG5182811.1"/>
    <property type="molecule type" value="Genomic_DNA"/>
</dbReference>
<comment type="caution">
    <text evidence="5">The sequence shown here is derived from an EMBL/GenBank/DDBJ whole genome shotgun (WGS) entry which is preliminary data.</text>
</comment>
<dbReference type="GO" id="GO:0005839">
    <property type="term" value="C:proteasome core complex"/>
    <property type="evidence" value="ECO:0007669"/>
    <property type="project" value="InterPro"/>
</dbReference>
<dbReference type="InterPro" id="IPR029055">
    <property type="entry name" value="Ntn_hydrolases_N"/>
</dbReference>
<dbReference type="InterPro" id="IPR001353">
    <property type="entry name" value="Proteasome_sua/b"/>
</dbReference>
<keyword evidence="1" id="KW-0645">Protease</keyword>
<evidence type="ECO:0000256" key="1">
    <source>
        <dbReference type="ARBA" id="ARBA00022670"/>
    </source>
</evidence>
<name>A0A835YWM5_9STRA</name>